<proteinExistence type="predicted"/>
<dbReference type="AlphaFoldDB" id="A0A6J8A5A9"/>
<sequence>MTFTHRTLMEIFDMVPETDLNPKKNGKSRALLPFIGSLSKSFFGTATMDDVNLLANHINKLLKRDKQMSRALEQHGSHISSFMKVVNHRFDKLKKGMQLNHELINVNFTMGTNNTSSINFIQKKENGTLGKIKTITVNRFGGVTYKQLKSPKKDAPGWNTFYDAAS</sequence>
<gene>
    <name evidence="1" type="ORF">MCOR_4295</name>
</gene>
<evidence type="ECO:0000313" key="2">
    <source>
        <dbReference type="Proteomes" id="UP000507470"/>
    </source>
</evidence>
<accession>A0A6J8A5A9</accession>
<protein>
    <submittedName>
        <fullName evidence="1">Uncharacterized protein</fullName>
    </submittedName>
</protein>
<name>A0A6J8A5A9_MYTCO</name>
<organism evidence="1 2">
    <name type="scientific">Mytilus coruscus</name>
    <name type="common">Sea mussel</name>
    <dbReference type="NCBI Taxonomy" id="42192"/>
    <lineage>
        <taxon>Eukaryota</taxon>
        <taxon>Metazoa</taxon>
        <taxon>Spiralia</taxon>
        <taxon>Lophotrochozoa</taxon>
        <taxon>Mollusca</taxon>
        <taxon>Bivalvia</taxon>
        <taxon>Autobranchia</taxon>
        <taxon>Pteriomorphia</taxon>
        <taxon>Mytilida</taxon>
        <taxon>Mytiloidea</taxon>
        <taxon>Mytilidae</taxon>
        <taxon>Mytilinae</taxon>
        <taxon>Mytilus</taxon>
    </lineage>
</organism>
<dbReference type="OrthoDB" id="6078430at2759"/>
<reference evidence="1 2" key="1">
    <citation type="submission" date="2020-06" db="EMBL/GenBank/DDBJ databases">
        <authorList>
            <person name="Li R."/>
            <person name="Bekaert M."/>
        </authorList>
    </citation>
    <scope>NUCLEOTIDE SEQUENCE [LARGE SCALE GENOMIC DNA]</scope>
    <source>
        <strain evidence="2">wild</strain>
    </source>
</reference>
<evidence type="ECO:0000313" key="1">
    <source>
        <dbReference type="EMBL" id="CAC5362566.1"/>
    </source>
</evidence>
<keyword evidence="2" id="KW-1185">Reference proteome</keyword>
<dbReference type="Proteomes" id="UP000507470">
    <property type="component" value="Unassembled WGS sequence"/>
</dbReference>
<dbReference type="EMBL" id="CACVKT020000743">
    <property type="protein sequence ID" value="CAC5362566.1"/>
    <property type="molecule type" value="Genomic_DNA"/>
</dbReference>